<dbReference type="NCBIfam" id="TIGR01536">
    <property type="entry name" value="asn_synth_AEB"/>
    <property type="match status" value="1"/>
</dbReference>
<dbReference type="GO" id="GO:0005524">
    <property type="term" value="F:ATP binding"/>
    <property type="evidence" value="ECO:0007669"/>
    <property type="project" value="UniProtKB-KW"/>
</dbReference>
<dbReference type="SUPFAM" id="SSF52402">
    <property type="entry name" value="Adenine nucleotide alpha hydrolases-like"/>
    <property type="match status" value="1"/>
</dbReference>
<feature type="binding site" evidence="10">
    <location>
        <position position="306"/>
    </location>
    <ligand>
        <name>ATP</name>
        <dbReference type="ChEBI" id="CHEBI:30616"/>
    </ligand>
</feature>
<dbReference type="InterPro" id="IPR029055">
    <property type="entry name" value="Ntn_hydrolases_N"/>
</dbReference>
<dbReference type="Pfam" id="PF00733">
    <property type="entry name" value="Asn_synthase"/>
    <property type="match status" value="1"/>
</dbReference>
<dbReference type="EMBL" id="BCSZ01000050">
    <property type="protein sequence ID" value="GAT04605.1"/>
    <property type="molecule type" value="Genomic_DNA"/>
</dbReference>
<keyword evidence="6 9" id="KW-0061">Asparagine biosynthesis</keyword>
<evidence type="ECO:0000313" key="13">
    <source>
        <dbReference type="Proteomes" id="UP000069705"/>
    </source>
</evidence>
<sequence length="614" mass="66929">MAHHSQILCRVELMCGAAGEVRLDGRTPDISAVSAMADAMEPRGPDAAGVWSQGRVALGHRRLKIIDLTEAGAQPMVDPELGLTVCWNGCIYNYQELRRELSGHGYRFFSHSDTEVLLKAYHHWGDRFVEHLMGMFAFAIVERDTGRVLLGRDRLGIKPLYITEDNHRIRFASSLPALLAGGGVDTRIDPIALHHYLTFHSVVPPPLTILQGIKKVPPASVVAIEPDGSRHTTVYWSPDFTRHADRAEWSEKDWEDAVLESLRRAVERRLVADVPVGCLLSGGVDSSLIVGLLAEAGQHGLSTFSIGFESVGGVAGDEFKYSDIIAEHFETDHHQIRIGTDRMLPALDGAIAAMSEPMVSHDCVAFYLLSQEVAKHVKVVQSGQGADEVFAGYHWYPPMAEPGAASLDGSVASYRSAFFDRDSAGVNALISDAYRADGDPSGVFVTDHFAAAGAQTGVDRALRLDTTVMLVDDPVKRVDNMTMAWGLEGRVPFLDHELVELAATCPPGLKTAYGGKGVLKQAARRVIPAAVIDRPKGYFPVPALTHLEGPYLDLVRNALYAPEAKERGLFRPEAVDRLLADPNGKLTPLRGNELWQIALLELWLQRHGVTGAAA</sequence>
<evidence type="ECO:0000256" key="4">
    <source>
        <dbReference type="ARBA" id="ARBA00022741"/>
    </source>
</evidence>
<dbReference type="InterPro" id="IPR033738">
    <property type="entry name" value="AsnB_N"/>
</dbReference>
<protein>
    <recommendedName>
        <fullName evidence="3">asparagine synthase (glutamine-hydrolyzing)</fullName>
        <ecNumber evidence="3">6.3.5.4</ecNumber>
    </recommendedName>
</protein>
<feature type="binding site" evidence="10">
    <location>
        <position position="279"/>
    </location>
    <ligand>
        <name>ATP</name>
        <dbReference type="ChEBI" id="CHEBI:30616"/>
    </ligand>
</feature>
<dbReference type="CDD" id="cd01991">
    <property type="entry name" value="Asn_synthase_B_C"/>
    <property type="match status" value="1"/>
</dbReference>
<dbReference type="GO" id="GO:0005829">
    <property type="term" value="C:cytosol"/>
    <property type="evidence" value="ECO:0007669"/>
    <property type="project" value="TreeGrafter"/>
</dbReference>
<reference evidence="13" key="2">
    <citation type="submission" date="2016-02" db="EMBL/GenBank/DDBJ databases">
        <title>Draft genome sequence of five rapidly growing Mycobacterium species.</title>
        <authorList>
            <person name="Katahira K."/>
            <person name="Gotou Y."/>
            <person name="Iida K."/>
            <person name="Ogura Y."/>
            <person name="Hayashi T."/>
        </authorList>
    </citation>
    <scope>NUCLEOTIDE SEQUENCE [LARGE SCALE GENOMIC DNA]</scope>
    <source>
        <strain evidence="13">JCM6368</strain>
    </source>
</reference>
<evidence type="ECO:0000256" key="5">
    <source>
        <dbReference type="ARBA" id="ARBA00022840"/>
    </source>
</evidence>
<dbReference type="NCBIfam" id="TIGR03104">
    <property type="entry name" value="trio_amidotrans"/>
    <property type="match status" value="1"/>
</dbReference>
<dbReference type="Gene3D" id="3.60.20.10">
    <property type="entry name" value="Glutamine Phosphoribosylpyrophosphate, subunit 1, domain 1"/>
    <property type="match status" value="1"/>
</dbReference>
<comment type="similarity">
    <text evidence="2">Belongs to the asparagine synthetase family.</text>
</comment>
<evidence type="ECO:0000259" key="11">
    <source>
        <dbReference type="PROSITE" id="PS51278"/>
    </source>
</evidence>
<proteinExistence type="inferred from homology"/>
<dbReference type="CDD" id="cd00712">
    <property type="entry name" value="AsnB"/>
    <property type="match status" value="1"/>
</dbReference>
<feature type="domain" description="Glutamine amidotransferase type-2" evidence="11">
    <location>
        <begin position="15"/>
        <end position="227"/>
    </location>
</feature>
<dbReference type="InterPro" id="IPR014729">
    <property type="entry name" value="Rossmann-like_a/b/a_fold"/>
</dbReference>
<dbReference type="PROSITE" id="PS51278">
    <property type="entry name" value="GATASE_TYPE_2"/>
    <property type="match status" value="1"/>
</dbReference>
<comment type="caution">
    <text evidence="12">The sequence shown here is derived from an EMBL/GenBank/DDBJ whole genome shotgun (WGS) entry which is preliminary data.</text>
</comment>
<organism evidence="12 13">
    <name type="scientific">Mycolicibacterium fortuitum subsp. acetamidolyticum</name>
    <dbReference type="NCBI Taxonomy" id="144550"/>
    <lineage>
        <taxon>Bacteria</taxon>
        <taxon>Bacillati</taxon>
        <taxon>Actinomycetota</taxon>
        <taxon>Actinomycetes</taxon>
        <taxon>Mycobacteriales</taxon>
        <taxon>Mycobacteriaceae</taxon>
        <taxon>Mycolicibacterium</taxon>
    </lineage>
</organism>
<feature type="active site" description="For GATase activity" evidence="9">
    <location>
        <position position="15"/>
    </location>
</feature>
<evidence type="ECO:0000256" key="6">
    <source>
        <dbReference type="ARBA" id="ARBA00022888"/>
    </source>
</evidence>
<keyword evidence="4 10" id="KW-0547">Nucleotide-binding</keyword>
<dbReference type="GO" id="GO:0004066">
    <property type="term" value="F:asparagine synthase (glutamine-hydrolyzing) activity"/>
    <property type="evidence" value="ECO:0007669"/>
    <property type="project" value="UniProtKB-EC"/>
</dbReference>
<keyword evidence="9" id="KW-0028">Amino-acid biosynthesis</keyword>
<dbReference type="PIRSF" id="PIRSF001589">
    <property type="entry name" value="Asn_synthetase_glu-h"/>
    <property type="match status" value="1"/>
</dbReference>
<feature type="binding site" evidence="10">
    <location>
        <begin position="382"/>
        <end position="383"/>
    </location>
    <ligand>
        <name>ATP</name>
        <dbReference type="ChEBI" id="CHEBI:30616"/>
    </ligand>
</feature>
<accession>A0A100WUH7</accession>
<keyword evidence="5 10" id="KW-0067">ATP-binding</keyword>
<evidence type="ECO:0000256" key="7">
    <source>
        <dbReference type="ARBA" id="ARBA00022962"/>
    </source>
</evidence>
<dbReference type="InterPro" id="IPR051786">
    <property type="entry name" value="ASN_synthetase/amidase"/>
</dbReference>
<dbReference type="InterPro" id="IPR017932">
    <property type="entry name" value="GATase_2_dom"/>
</dbReference>
<dbReference type="PANTHER" id="PTHR43284">
    <property type="entry name" value="ASPARAGINE SYNTHETASE (GLUTAMINE-HYDROLYZING)"/>
    <property type="match status" value="1"/>
</dbReference>
<evidence type="ECO:0000313" key="12">
    <source>
        <dbReference type="EMBL" id="GAT04605.1"/>
    </source>
</evidence>
<feature type="binding site" evidence="10">
    <location>
        <position position="113"/>
    </location>
    <ligand>
        <name>L-glutamine</name>
        <dbReference type="ChEBI" id="CHEBI:58359"/>
    </ligand>
</feature>
<dbReference type="InterPro" id="IPR001962">
    <property type="entry name" value="Asn_synthase"/>
</dbReference>
<evidence type="ECO:0000256" key="1">
    <source>
        <dbReference type="ARBA" id="ARBA00005187"/>
    </source>
</evidence>
<comment type="pathway">
    <text evidence="1">Amino-acid biosynthesis; L-asparagine biosynthesis; L-asparagine from L-aspartate (L-Gln route): step 1/1.</text>
</comment>
<keyword evidence="7 9" id="KW-0315">Glutamine amidotransferase</keyword>
<evidence type="ECO:0000256" key="8">
    <source>
        <dbReference type="ARBA" id="ARBA00048741"/>
    </source>
</evidence>
<dbReference type="Proteomes" id="UP000069705">
    <property type="component" value="Unassembled WGS sequence"/>
</dbReference>
<dbReference type="InterPro" id="IPR017535">
    <property type="entry name" value="Asparagine_synth"/>
</dbReference>
<dbReference type="EC" id="6.3.5.4" evidence="3"/>
<comment type="catalytic activity">
    <reaction evidence="8">
        <text>L-aspartate + L-glutamine + ATP + H2O = L-asparagine + L-glutamate + AMP + diphosphate + H(+)</text>
        <dbReference type="Rhea" id="RHEA:12228"/>
        <dbReference type="ChEBI" id="CHEBI:15377"/>
        <dbReference type="ChEBI" id="CHEBI:15378"/>
        <dbReference type="ChEBI" id="CHEBI:29985"/>
        <dbReference type="ChEBI" id="CHEBI:29991"/>
        <dbReference type="ChEBI" id="CHEBI:30616"/>
        <dbReference type="ChEBI" id="CHEBI:33019"/>
        <dbReference type="ChEBI" id="CHEBI:58048"/>
        <dbReference type="ChEBI" id="CHEBI:58359"/>
        <dbReference type="ChEBI" id="CHEBI:456215"/>
        <dbReference type="EC" id="6.3.5.4"/>
    </reaction>
</comment>
<dbReference type="AlphaFoldDB" id="A0A100WUH7"/>
<evidence type="ECO:0000256" key="3">
    <source>
        <dbReference type="ARBA" id="ARBA00012737"/>
    </source>
</evidence>
<evidence type="ECO:0000256" key="10">
    <source>
        <dbReference type="PIRSR" id="PIRSR001589-2"/>
    </source>
</evidence>
<dbReference type="PANTHER" id="PTHR43284:SF1">
    <property type="entry name" value="ASPARAGINE SYNTHETASE"/>
    <property type="match status" value="1"/>
</dbReference>
<reference evidence="12 13" key="1">
    <citation type="journal article" date="2016" name="Genome Announc.">
        <title>Draft Genome Sequences of Five Rapidly Growing Mycobacterium Species, M. thermoresistibile, M. fortuitum subsp. acetamidolyticum, M. canariasense, M. brisbanense, and M. novocastrense.</title>
        <authorList>
            <person name="Katahira K."/>
            <person name="Ogura Y."/>
            <person name="Gotoh Y."/>
            <person name="Hayashi T."/>
        </authorList>
    </citation>
    <scope>NUCLEOTIDE SEQUENCE [LARGE SCALE GENOMIC DNA]</scope>
    <source>
        <strain evidence="12 13">JCM6368</strain>
    </source>
</reference>
<dbReference type="SUPFAM" id="SSF56235">
    <property type="entry name" value="N-terminal nucleophile aminohydrolases (Ntn hydrolases)"/>
    <property type="match status" value="1"/>
</dbReference>
<dbReference type="Pfam" id="PF13537">
    <property type="entry name" value="GATase_7"/>
    <property type="match status" value="1"/>
</dbReference>
<dbReference type="Gene3D" id="3.40.50.620">
    <property type="entry name" value="HUPs"/>
    <property type="match status" value="1"/>
</dbReference>
<evidence type="ECO:0000256" key="2">
    <source>
        <dbReference type="ARBA" id="ARBA00005752"/>
    </source>
</evidence>
<gene>
    <name evidence="12" type="ORF">RMCFA_4716</name>
</gene>
<dbReference type="GO" id="GO:0006529">
    <property type="term" value="P:asparagine biosynthetic process"/>
    <property type="evidence" value="ECO:0007669"/>
    <property type="project" value="UniProtKB-KW"/>
</dbReference>
<evidence type="ECO:0000256" key="9">
    <source>
        <dbReference type="PIRSR" id="PIRSR001589-1"/>
    </source>
</evidence>
<dbReference type="InterPro" id="IPR006426">
    <property type="entry name" value="Asn_synth_AEB"/>
</dbReference>
<name>A0A100WUH7_MYCFO</name>